<protein>
    <recommendedName>
        <fullName evidence="2">non-specific serine/threonine protein kinase</fullName>
        <ecNumber evidence="2">2.7.11.1</ecNumber>
    </recommendedName>
</protein>
<keyword evidence="8 17" id="KW-0547">Nucleotide-binding</keyword>
<dbReference type="InterPro" id="IPR002902">
    <property type="entry name" value="GNK2"/>
</dbReference>
<evidence type="ECO:0000313" key="22">
    <source>
        <dbReference type="Proteomes" id="UP000594263"/>
    </source>
</evidence>
<evidence type="ECO:0000256" key="2">
    <source>
        <dbReference type="ARBA" id="ARBA00012513"/>
    </source>
</evidence>
<evidence type="ECO:0000256" key="7">
    <source>
        <dbReference type="ARBA" id="ARBA00022737"/>
    </source>
</evidence>
<feature type="domain" description="Protein kinase" evidence="19">
    <location>
        <begin position="228"/>
        <end position="396"/>
    </location>
</feature>
<dbReference type="SMART" id="SM00220">
    <property type="entry name" value="S_TKc"/>
    <property type="match status" value="1"/>
</dbReference>
<dbReference type="GO" id="GO:0005524">
    <property type="term" value="F:ATP binding"/>
    <property type="evidence" value="ECO:0007669"/>
    <property type="project" value="UniProtKB-UniRule"/>
</dbReference>
<keyword evidence="11" id="KW-1133">Transmembrane helix</keyword>
<dbReference type="Gene3D" id="3.30.430.20">
    <property type="entry name" value="Gnk2 domain, C-X8-C-X2-C motif"/>
    <property type="match status" value="1"/>
</dbReference>
<evidence type="ECO:0000256" key="16">
    <source>
        <dbReference type="ARBA" id="ARBA00048679"/>
    </source>
</evidence>
<keyword evidence="6" id="KW-0732">Signal</keyword>
<dbReference type="FunFam" id="1.10.510.10:FF:001023">
    <property type="entry name" value="Os07g0541700 protein"/>
    <property type="match status" value="1"/>
</dbReference>
<evidence type="ECO:0000256" key="15">
    <source>
        <dbReference type="ARBA" id="ARBA00047899"/>
    </source>
</evidence>
<dbReference type="Gramene" id="Kaladp0969s0002.1.v1.1">
    <property type="protein sequence ID" value="Kaladp0969s0002.1.v1.1"/>
    <property type="gene ID" value="Kaladp0969s0002.v1.1"/>
</dbReference>
<dbReference type="Pfam" id="PF00069">
    <property type="entry name" value="Pkinase"/>
    <property type="match status" value="1"/>
</dbReference>
<comment type="similarity">
    <text evidence="18">Belongs to the protein kinase superfamily.</text>
</comment>
<sequence>MKKTANRAVGSPAKLQRNGRENLLCFLLLCLFYIRRKIVTIFVTLSSTASFQVSVYAYVQCTPDLNGSSCGGCLDSLIKFYTDASIQSYGATIVCPSCQMRFESYQFYEIAADQPPPSSSPPPVPNGNGKSKTRNVLIAVVLAVSLACWVNLRPVTGPSLKPTIAIRRNEANNVFLVKHRSNMAIAAAGAYIFLRRWNRRKKPGAEDIESVECVEYDFETIKAATGNFSDGNKVGQGGFGAVYKGRLTNGQEIAVKRLEASSGQGDLEFKNEVILAAELQHRNLVKLLGFCLEGRERLLVYELLSASLDQFIFDGEKCRYLDWERRYKIIGGVAKGLQYLHEDSRLSIIHLDLKASNVLLDEEMNPKIADFGMARLFLLNQTRGKTSTHNGNLVSA</sequence>
<name>A0A7N0VJH6_KALFE</name>
<comment type="catalytic activity">
    <reaction evidence="15">
        <text>L-threonyl-[protein] + ATP = O-phospho-L-threonyl-[protein] + ADP + H(+)</text>
        <dbReference type="Rhea" id="RHEA:46608"/>
        <dbReference type="Rhea" id="RHEA-COMP:11060"/>
        <dbReference type="Rhea" id="RHEA-COMP:11605"/>
        <dbReference type="ChEBI" id="CHEBI:15378"/>
        <dbReference type="ChEBI" id="CHEBI:30013"/>
        <dbReference type="ChEBI" id="CHEBI:30616"/>
        <dbReference type="ChEBI" id="CHEBI:61977"/>
        <dbReference type="ChEBI" id="CHEBI:456216"/>
        <dbReference type="EC" id="2.7.11.1"/>
    </reaction>
</comment>
<evidence type="ECO:0000256" key="5">
    <source>
        <dbReference type="ARBA" id="ARBA00022692"/>
    </source>
</evidence>
<keyword evidence="7" id="KW-0677">Repeat</keyword>
<reference evidence="21" key="1">
    <citation type="submission" date="2021-01" db="UniProtKB">
        <authorList>
            <consortium name="EnsemblPlants"/>
        </authorList>
    </citation>
    <scope>IDENTIFICATION</scope>
</reference>
<dbReference type="AlphaFoldDB" id="A0A7N0VJH6"/>
<comment type="catalytic activity">
    <reaction evidence="16">
        <text>L-seryl-[protein] + ATP = O-phospho-L-seryl-[protein] + ADP + H(+)</text>
        <dbReference type="Rhea" id="RHEA:17989"/>
        <dbReference type="Rhea" id="RHEA-COMP:9863"/>
        <dbReference type="Rhea" id="RHEA-COMP:11604"/>
        <dbReference type="ChEBI" id="CHEBI:15378"/>
        <dbReference type="ChEBI" id="CHEBI:29999"/>
        <dbReference type="ChEBI" id="CHEBI:30616"/>
        <dbReference type="ChEBI" id="CHEBI:83421"/>
        <dbReference type="ChEBI" id="CHEBI:456216"/>
        <dbReference type="EC" id="2.7.11.1"/>
    </reaction>
</comment>
<dbReference type="EnsemblPlants" id="Kaladp0969s0002.1.v1.1">
    <property type="protein sequence ID" value="Kaladp0969s0002.1.v1.1"/>
    <property type="gene ID" value="Kaladp0969s0002.v1.1"/>
</dbReference>
<dbReference type="PANTHER" id="PTHR27002">
    <property type="entry name" value="RECEPTOR-LIKE SERINE/THREONINE-PROTEIN KINASE SD1-8"/>
    <property type="match status" value="1"/>
</dbReference>
<proteinExistence type="inferred from homology"/>
<evidence type="ECO:0000259" key="19">
    <source>
        <dbReference type="PROSITE" id="PS50011"/>
    </source>
</evidence>
<evidence type="ECO:0000256" key="10">
    <source>
        <dbReference type="ARBA" id="ARBA00022840"/>
    </source>
</evidence>
<dbReference type="InterPro" id="IPR008271">
    <property type="entry name" value="Ser/Thr_kinase_AS"/>
</dbReference>
<dbReference type="InterPro" id="IPR000719">
    <property type="entry name" value="Prot_kinase_dom"/>
</dbReference>
<dbReference type="InterPro" id="IPR017441">
    <property type="entry name" value="Protein_kinase_ATP_BS"/>
</dbReference>
<evidence type="ECO:0000256" key="3">
    <source>
        <dbReference type="ARBA" id="ARBA00022527"/>
    </source>
</evidence>
<dbReference type="Gene3D" id="1.10.510.10">
    <property type="entry name" value="Transferase(Phosphotransferase) domain 1"/>
    <property type="match status" value="1"/>
</dbReference>
<keyword evidence="10 17" id="KW-0067">ATP-binding</keyword>
<evidence type="ECO:0000256" key="1">
    <source>
        <dbReference type="ARBA" id="ARBA00004167"/>
    </source>
</evidence>
<organism evidence="21 22">
    <name type="scientific">Kalanchoe fedtschenkoi</name>
    <name type="common">Lavender scallops</name>
    <name type="synonym">South American air plant</name>
    <dbReference type="NCBI Taxonomy" id="63787"/>
    <lineage>
        <taxon>Eukaryota</taxon>
        <taxon>Viridiplantae</taxon>
        <taxon>Streptophyta</taxon>
        <taxon>Embryophyta</taxon>
        <taxon>Tracheophyta</taxon>
        <taxon>Spermatophyta</taxon>
        <taxon>Magnoliopsida</taxon>
        <taxon>eudicotyledons</taxon>
        <taxon>Gunneridae</taxon>
        <taxon>Pentapetalae</taxon>
        <taxon>Saxifragales</taxon>
        <taxon>Crassulaceae</taxon>
        <taxon>Kalanchoe</taxon>
    </lineage>
</organism>
<dbReference type="GO" id="GO:0005886">
    <property type="term" value="C:plasma membrane"/>
    <property type="evidence" value="ECO:0007669"/>
    <property type="project" value="TreeGrafter"/>
</dbReference>
<keyword evidence="5" id="KW-0812">Transmembrane</keyword>
<keyword evidence="22" id="KW-1185">Reference proteome</keyword>
<keyword evidence="4" id="KW-0808">Transferase</keyword>
<dbReference type="EC" id="2.7.11.1" evidence="2"/>
<evidence type="ECO:0000256" key="17">
    <source>
        <dbReference type="PROSITE-ProRule" id="PRU10141"/>
    </source>
</evidence>
<evidence type="ECO:0000259" key="20">
    <source>
        <dbReference type="PROSITE" id="PS51473"/>
    </source>
</evidence>
<keyword evidence="9" id="KW-0418">Kinase</keyword>
<evidence type="ECO:0000256" key="6">
    <source>
        <dbReference type="ARBA" id="ARBA00022729"/>
    </source>
</evidence>
<evidence type="ECO:0000256" key="12">
    <source>
        <dbReference type="ARBA" id="ARBA00023136"/>
    </source>
</evidence>
<keyword evidence="12" id="KW-0472">Membrane</keyword>
<evidence type="ECO:0000256" key="4">
    <source>
        <dbReference type="ARBA" id="ARBA00022679"/>
    </source>
</evidence>
<dbReference type="FunFam" id="3.30.200.20:FF:000142">
    <property type="entry name" value="Cysteine-rich receptor-like protein kinase 10"/>
    <property type="match status" value="1"/>
</dbReference>
<dbReference type="PROSITE" id="PS00108">
    <property type="entry name" value="PROTEIN_KINASE_ST"/>
    <property type="match status" value="1"/>
</dbReference>
<evidence type="ECO:0000313" key="21">
    <source>
        <dbReference type="EnsemblPlants" id="Kaladp0969s0002.1.v1.1"/>
    </source>
</evidence>
<dbReference type="PROSITE" id="PS50011">
    <property type="entry name" value="PROTEIN_KINASE_DOM"/>
    <property type="match status" value="1"/>
</dbReference>
<feature type="domain" description="Gnk2-homologous" evidence="20">
    <location>
        <begin position="2"/>
        <end position="107"/>
    </location>
</feature>
<dbReference type="Proteomes" id="UP000594263">
    <property type="component" value="Unplaced"/>
</dbReference>
<keyword evidence="3 18" id="KW-0723">Serine/threonine-protein kinase</keyword>
<dbReference type="PROSITE" id="PS51473">
    <property type="entry name" value="GNK2"/>
    <property type="match status" value="1"/>
</dbReference>
<evidence type="ECO:0000256" key="13">
    <source>
        <dbReference type="ARBA" id="ARBA00023170"/>
    </source>
</evidence>
<evidence type="ECO:0000256" key="8">
    <source>
        <dbReference type="ARBA" id="ARBA00022741"/>
    </source>
</evidence>
<evidence type="ECO:0000256" key="11">
    <source>
        <dbReference type="ARBA" id="ARBA00022989"/>
    </source>
</evidence>
<accession>A0A7N0VJH6</accession>
<dbReference type="CDD" id="cd23509">
    <property type="entry name" value="Gnk2-like"/>
    <property type="match status" value="1"/>
</dbReference>
<dbReference type="OMA" id="NDIHECC"/>
<evidence type="ECO:0000256" key="14">
    <source>
        <dbReference type="ARBA" id="ARBA00023180"/>
    </source>
</evidence>
<dbReference type="PROSITE" id="PS00107">
    <property type="entry name" value="PROTEIN_KINASE_ATP"/>
    <property type="match status" value="1"/>
</dbReference>
<dbReference type="Gene3D" id="3.30.200.20">
    <property type="entry name" value="Phosphorylase Kinase, domain 1"/>
    <property type="match status" value="1"/>
</dbReference>
<comment type="subcellular location">
    <subcellularLocation>
        <location evidence="1">Membrane</location>
        <topology evidence="1">Single-pass membrane protein</topology>
    </subcellularLocation>
</comment>
<dbReference type="InterPro" id="IPR038408">
    <property type="entry name" value="GNK2_sf"/>
</dbReference>
<dbReference type="InterPro" id="IPR011009">
    <property type="entry name" value="Kinase-like_dom_sf"/>
</dbReference>
<dbReference type="Pfam" id="PF01657">
    <property type="entry name" value="Stress-antifung"/>
    <property type="match status" value="1"/>
</dbReference>
<evidence type="ECO:0000256" key="18">
    <source>
        <dbReference type="RuleBase" id="RU000304"/>
    </source>
</evidence>
<evidence type="ECO:0000256" key="9">
    <source>
        <dbReference type="ARBA" id="ARBA00022777"/>
    </source>
</evidence>
<keyword evidence="14" id="KW-0325">Glycoprotein</keyword>
<feature type="binding site" evidence="17">
    <location>
        <position position="256"/>
    </location>
    <ligand>
        <name>ATP</name>
        <dbReference type="ChEBI" id="CHEBI:30616"/>
    </ligand>
</feature>
<keyword evidence="13" id="KW-0675">Receptor</keyword>
<dbReference type="GO" id="GO:0004674">
    <property type="term" value="F:protein serine/threonine kinase activity"/>
    <property type="evidence" value="ECO:0007669"/>
    <property type="project" value="UniProtKB-KW"/>
</dbReference>
<dbReference type="PANTHER" id="PTHR27002:SF181">
    <property type="entry name" value="RECEPTOR-LIKE SERINE_THREONINE-PROTEIN KINASE"/>
    <property type="match status" value="1"/>
</dbReference>
<dbReference type="SUPFAM" id="SSF56112">
    <property type="entry name" value="Protein kinase-like (PK-like)"/>
    <property type="match status" value="1"/>
</dbReference>